<sequence length="358" mass="39620">MILIKYLIGGIGRSTLLVLGALVGLFSFIDMMYEMNALGGLAQAFGYIVIRLPVQIYQLLPISMMLGSLFALSALVRDSEYPVIRMAGVSLGQLAMMLVKVGLLFGVITFLVGEFAVPFSDQLTKKYRIEKTADMTTTAIANNLWLKDDDTFIRVGSFGVDQHVDQLKLIELSKTGQIKAINDAETAAYNGDGSWTLKNIRQIKLTNGHVETTHVNSAVWKSRLDPDLLKVLISAPEKMSSMQLYRFVEHLTANHQDSRRYEVALWSKLGYPFTCLALILLSLPFAQYQKRSGNAANRMIAGILLGLLFFVTNKLIGNMAILYGFAPIITALAPTAVLMGLAVLVLWWQEYGKVRLAS</sequence>
<dbReference type="InterPro" id="IPR030923">
    <property type="entry name" value="LptG"/>
</dbReference>
<evidence type="ECO:0000313" key="7">
    <source>
        <dbReference type="EMBL" id="MCB6184018.1"/>
    </source>
</evidence>
<reference evidence="7" key="1">
    <citation type="submission" date="2021-10" db="EMBL/GenBank/DDBJ databases">
        <title>The complete genome sequence of Leeia sp. TBRC 13508.</title>
        <authorList>
            <person name="Charoenyingcharoen P."/>
            <person name="Yukphan P."/>
        </authorList>
    </citation>
    <scope>NUCLEOTIDE SEQUENCE</scope>
    <source>
        <strain evidence="7">TBRC 13508</strain>
    </source>
</reference>
<proteinExistence type="predicted"/>
<evidence type="ECO:0000256" key="3">
    <source>
        <dbReference type="ARBA" id="ARBA00022692"/>
    </source>
</evidence>
<evidence type="ECO:0000256" key="4">
    <source>
        <dbReference type="ARBA" id="ARBA00022989"/>
    </source>
</evidence>
<accession>A0ABS8D7K2</accession>
<evidence type="ECO:0000256" key="5">
    <source>
        <dbReference type="ARBA" id="ARBA00023136"/>
    </source>
</evidence>
<feature type="transmembrane region" description="Helical" evidence="6">
    <location>
        <begin position="97"/>
        <end position="117"/>
    </location>
</feature>
<evidence type="ECO:0000256" key="1">
    <source>
        <dbReference type="ARBA" id="ARBA00004651"/>
    </source>
</evidence>
<dbReference type="PANTHER" id="PTHR33529">
    <property type="entry name" value="SLR0882 PROTEIN-RELATED"/>
    <property type="match status" value="1"/>
</dbReference>
<name>A0ABS8D7K2_9NEIS</name>
<feature type="transmembrane region" description="Helical" evidence="6">
    <location>
        <begin position="54"/>
        <end position="76"/>
    </location>
</feature>
<protein>
    <submittedName>
        <fullName evidence="7">LPS export ABC transporter permease LptG</fullName>
    </submittedName>
</protein>
<dbReference type="NCBIfam" id="TIGR04408">
    <property type="entry name" value="LptG_lptG"/>
    <property type="match status" value="1"/>
</dbReference>
<feature type="transmembrane region" description="Helical" evidence="6">
    <location>
        <begin position="322"/>
        <end position="348"/>
    </location>
</feature>
<dbReference type="PANTHER" id="PTHR33529:SF2">
    <property type="entry name" value="LIPOPOLYSACCHARIDE EXPORT SYSTEM PERMEASE PROTEIN LPTG"/>
    <property type="match status" value="1"/>
</dbReference>
<keyword evidence="4 6" id="KW-1133">Transmembrane helix</keyword>
<dbReference type="Pfam" id="PF03739">
    <property type="entry name" value="LptF_LptG"/>
    <property type="match status" value="1"/>
</dbReference>
<evidence type="ECO:0000313" key="8">
    <source>
        <dbReference type="Proteomes" id="UP001165395"/>
    </source>
</evidence>
<evidence type="ECO:0000256" key="2">
    <source>
        <dbReference type="ARBA" id="ARBA00022475"/>
    </source>
</evidence>
<keyword evidence="2" id="KW-1003">Cell membrane</keyword>
<dbReference type="Proteomes" id="UP001165395">
    <property type="component" value="Unassembled WGS sequence"/>
</dbReference>
<dbReference type="EMBL" id="JAJBZT010000005">
    <property type="protein sequence ID" value="MCB6184018.1"/>
    <property type="molecule type" value="Genomic_DNA"/>
</dbReference>
<feature type="transmembrane region" description="Helical" evidence="6">
    <location>
        <begin position="298"/>
        <end position="316"/>
    </location>
</feature>
<keyword evidence="3 6" id="KW-0812">Transmembrane</keyword>
<dbReference type="InterPro" id="IPR005495">
    <property type="entry name" value="LptG/LptF_permease"/>
</dbReference>
<evidence type="ECO:0000256" key="6">
    <source>
        <dbReference type="SAM" id="Phobius"/>
    </source>
</evidence>
<keyword evidence="8" id="KW-1185">Reference proteome</keyword>
<dbReference type="RefSeq" id="WP_227180796.1">
    <property type="nucleotide sequence ID" value="NZ_JAJBZT010000005.1"/>
</dbReference>
<gene>
    <name evidence="7" type="primary">lptG</name>
    <name evidence="7" type="ORF">LIN78_10725</name>
</gene>
<keyword evidence="5 6" id="KW-0472">Membrane</keyword>
<comment type="caution">
    <text evidence="7">The sequence shown here is derived from an EMBL/GenBank/DDBJ whole genome shotgun (WGS) entry which is preliminary data.</text>
</comment>
<feature type="transmembrane region" description="Helical" evidence="6">
    <location>
        <begin position="269"/>
        <end position="286"/>
    </location>
</feature>
<organism evidence="7 8">
    <name type="scientific">Leeia speluncae</name>
    <dbReference type="NCBI Taxonomy" id="2884804"/>
    <lineage>
        <taxon>Bacteria</taxon>
        <taxon>Pseudomonadati</taxon>
        <taxon>Pseudomonadota</taxon>
        <taxon>Betaproteobacteria</taxon>
        <taxon>Neisseriales</taxon>
        <taxon>Leeiaceae</taxon>
        <taxon>Leeia</taxon>
    </lineage>
</organism>
<comment type="subcellular location">
    <subcellularLocation>
        <location evidence="1">Cell membrane</location>
        <topology evidence="1">Multi-pass membrane protein</topology>
    </subcellularLocation>
</comment>